<evidence type="ECO:0000256" key="2">
    <source>
        <dbReference type="SAM" id="MobiDB-lite"/>
    </source>
</evidence>
<evidence type="ECO:0000259" key="3">
    <source>
        <dbReference type="Pfam" id="PF25917"/>
    </source>
</evidence>
<dbReference type="PANTHER" id="PTHR30469:SF33">
    <property type="entry name" value="SLR1207 PROTEIN"/>
    <property type="match status" value="1"/>
</dbReference>
<dbReference type="InterPro" id="IPR006143">
    <property type="entry name" value="RND_pump_MFP"/>
</dbReference>
<dbReference type="AlphaFoldDB" id="A0A348AM72"/>
<keyword evidence="7" id="KW-1185">Reference proteome</keyword>
<feature type="domain" description="Multidrug resistance protein MdtA-like barrel-sandwich hybrid" evidence="3">
    <location>
        <begin position="47"/>
        <end position="175"/>
    </location>
</feature>
<dbReference type="GO" id="GO:0015562">
    <property type="term" value="F:efflux transmembrane transporter activity"/>
    <property type="evidence" value="ECO:0007669"/>
    <property type="project" value="TreeGrafter"/>
</dbReference>
<dbReference type="Gene3D" id="1.10.287.470">
    <property type="entry name" value="Helix hairpin bin"/>
    <property type="match status" value="1"/>
</dbReference>
<feature type="region of interest" description="Disordered" evidence="2">
    <location>
        <begin position="324"/>
        <end position="347"/>
    </location>
</feature>
<dbReference type="NCBIfam" id="TIGR01730">
    <property type="entry name" value="RND_mfp"/>
    <property type="match status" value="1"/>
</dbReference>
<dbReference type="InterPro" id="IPR058636">
    <property type="entry name" value="Beta-barrel_YknX"/>
</dbReference>
<evidence type="ECO:0000313" key="6">
    <source>
        <dbReference type="EMBL" id="BBB92170.1"/>
    </source>
</evidence>
<evidence type="ECO:0000313" key="7">
    <source>
        <dbReference type="Proteomes" id="UP000276437"/>
    </source>
</evidence>
<feature type="domain" description="YknX-like C-terminal permuted SH3-like" evidence="4">
    <location>
        <begin position="269"/>
        <end position="323"/>
    </location>
</feature>
<dbReference type="PANTHER" id="PTHR30469">
    <property type="entry name" value="MULTIDRUG RESISTANCE PROTEIN MDTA"/>
    <property type="match status" value="1"/>
</dbReference>
<evidence type="ECO:0000259" key="4">
    <source>
        <dbReference type="Pfam" id="PF25989"/>
    </source>
</evidence>
<dbReference type="Proteomes" id="UP000276437">
    <property type="component" value="Chromosome"/>
</dbReference>
<dbReference type="SUPFAM" id="SSF111369">
    <property type="entry name" value="HlyD-like secretion proteins"/>
    <property type="match status" value="1"/>
</dbReference>
<dbReference type="Pfam" id="PF25990">
    <property type="entry name" value="Beta-barrel_YknX"/>
    <property type="match status" value="1"/>
</dbReference>
<reference evidence="6 7" key="1">
    <citation type="journal article" date="2018" name="Int. J. Syst. Evol. Microbiol.">
        <title>Methylomusa anaerophila gen. nov., sp. nov., an anaerobic methanol-utilizing bacterium isolated from a microbial fuel cell.</title>
        <authorList>
            <person name="Amano N."/>
            <person name="Yamamuro A."/>
            <person name="Miyahara M."/>
            <person name="Kouzuma A."/>
            <person name="Abe T."/>
            <person name="Watanabe K."/>
        </authorList>
    </citation>
    <scope>NUCLEOTIDE SEQUENCE [LARGE SCALE GENOMIC DNA]</scope>
    <source>
        <strain evidence="6 7">MMFC1</strain>
    </source>
</reference>
<evidence type="ECO:0000256" key="1">
    <source>
        <dbReference type="ARBA" id="ARBA00009477"/>
    </source>
</evidence>
<dbReference type="InterPro" id="IPR058625">
    <property type="entry name" value="MdtA-like_BSH"/>
</dbReference>
<sequence>MVIAAAVIAGLSHLDRTKPVASVNTVPVKRADIAAVVSATGTINPVNMVSVSSKVTGLIKEVKVNENDRVAIGQVLITLDDTRTRAQVNQARAKLVNAEADCQRIERLAAAGAVAAQQLDAARMDYNVAQATYDDVVSQLDDTVIRAPIDGVVIGKPVPAGQTVAPGISTPMVLLTIADMSRMQIETQIDESDIGNVQVNQKAAFTVDGYPGKTFTGTVVNVSAKANIQQNVVYYPVIIDIDPDTAGNLLKPTMTARVSINIGESRNTLTIPLVALKDNQGQSYVQVMNNGQIKATNVTTGLMTDEQVEITGGLTEHQQVVVPQNRQPGAGGSSSMQSSPLQKVMGR</sequence>
<evidence type="ECO:0000259" key="5">
    <source>
        <dbReference type="Pfam" id="PF25990"/>
    </source>
</evidence>
<dbReference type="EMBL" id="AP018449">
    <property type="protein sequence ID" value="BBB92170.1"/>
    <property type="molecule type" value="Genomic_DNA"/>
</dbReference>
<dbReference type="KEGG" id="mana:MAMMFC1_02855"/>
<comment type="similarity">
    <text evidence="1">Belongs to the membrane fusion protein (MFP) (TC 8.A.1) family.</text>
</comment>
<dbReference type="Pfam" id="PF25917">
    <property type="entry name" value="BSH_RND"/>
    <property type="match status" value="1"/>
</dbReference>
<organism evidence="6 7">
    <name type="scientific">Methylomusa anaerophila</name>
    <dbReference type="NCBI Taxonomy" id="1930071"/>
    <lineage>
        <taxon>Bacteria</taxon>
        <taxon>Bacillati</taxon>
        <taxon>Bacillota</taxon>
        <taxon>Negativicutes</taxon>
        <taxon>Selenomonadales</taxon>
        <taxon>Sporomusaceae</taxon>
        <taxon>Methylomusa</taxon>
    </lineage>
</organism>
<dbReference type="Gene3D" id="2.40.420.20">
    <property type="match status" value="1"/>
</dbReference>
<accession>A0A348AM72</accession>
<proteinExistence type="inferred from homology"/>
<feature type="compositionally biased region" description="Polar residues" evidence="2">
    <location>
        <begin position="324"/>
        <end position="341"/>
    </location>
</feature>
<dbReference type="InterPro" id="IPR058637">
    <property type="entry name" value="YknX-like_C"/>
</dbReference>
<name>A0A348AM72_9FIRM</name>
<dbReference type="Gene3D" id="2.40.50.100">
    <property type="match status" value="1"/>
</dbReference>
<protein>
    <submittedName>
        <fullName evidence="6">Macrolide export protein MacA</fullName>
    </submittedName>
</protein>
<dbReference type="GO" id="GO:1990281">
    <property type="term" value="C:efflux pump complex"/>
    <property type="evidence" value="ECO:0007669"/>
    <property type="project" value="TreeGrafter"/>
</dbReference>
<feature type="domain" description="YknX-like beta-barrel" evidence="5">
    <location>
        <begin position="183"/>
        <end position="260"/>
    </location>
</feature>
<dbReference type="Gene3D" id="2.40.30.170">
    <property type="match status" value="1"/>
</dbReference>
<gene>
    <name evidence="6" type="primary">macA_3</name>
    <name evidence="6" type="ORF">MAMMFC1_02855</name>
</gene>
<dbReference type="Pfam" id="PF25989">
    <property type="entry name" value="YknX_C"/>
    <property type="match status" value="1"/>
</dbReference>